<keyword evidence="1" id="KW-0732">Signal</keyword>
<evidence type="ECO:0000313" key="2">
    <source>
        <dbReference type="EMBL" id="GAA2021013.1"/>
    </source>
</evidence>
<name>A0ABN2TUS5_9ACTN</name>
<dbReference type="Proteomes" id="UP001500751">
    <property type="component" value="Unassembled WGS sequence"/>
</dbReference>
<evidence type="ECO:0000256" key="1">
    <source>
        <dbReference type="SAM" id="SignalP"/>
    </source>
</evidence>
<evidence type="ECO:0008006" key="4">
    <source>
        <dbReference type="Google" id="ProtNLM"/>
    </source>
</evidence>
<dbReference type="EMBL" id="BAAAQN010000007">
    <property type="protein sequence ID" value="GAA2021013.1"/>
    <property type="molecule type" value="Genomic_DNA"/>
</dbReference>
<organism evidence="2 3">
    <name type="scientific">Catenulispora yoronensis</name>
    <dbReference type="NCBI Taxonomy" id="450799"/>
    <lineage>
        <taxon>Bacteria</taxon>
        <taxon>Bacillati</taxon>
        <taxon>Actinomycetota</taxon>
        <taxon>Actinomycetes</taxon>
        <taxon>Catenulisporales</taxon>
        <taxon>Catenulisporaceae</taxon>
        <taxon>Catenulispora</taxon>
    </lineage>
</organism>
<dbReference type="RefSeq" id="WP_344664989.1">
    <property type="nucleotide sequence ID" value="NZ_BAAAQN010000007.1"/>
</dbReference>
<feature type="signal peptide" evidence="1">
    <location>
        <begin position="1"/>
        <end position="26"/>
    </location>
</feature>
<evidence type="ECO:0000313" key="3">
    <source>
        <dbReference type="Proteomes" id="UP001500751"/>
    </source>
</evidence>
<feature type="chain" id="PRO_5047201220" description="Secreted protein" evidence="1">
    <location>
        <begin position="27"/>
        <end position="241"/>
    </location>
</feature>
<accession>A0ABN2TUS5</accession>
<reference evidence="2 3" key="1">
    <citation type="journal article" date="2019" name="Int. J. Syst. Evol. Microbiol.">
        <title>The Global Catalogue of Microorganisms (GCM) 10K type strain sequencing project: providing services to taxonomists for standard genome sequencing and annotation.</title>
        <authorList>
            <consortium name="The Broad Institute Genomics Platform"/>
            <consortium name="The Broad Institute Genome Sequencing Center for Infectious Disease"/>
            <person name="Wu L."/>
            <person name="Ma J."/>
        </authorList>
    </citation>
    <scope>NUCLEOTIDE SEQUENCE [LARGE SCALE GENOMIC DNA]</scope>
    <source>
        <strain evidence="2 3">JCM 16014</strain>
    </source>
</reference>
<sequence>MRKTPALLAAAIAATTVAALPAVANASTTTTTAPTAATATPTFDYSDCPRIPAGVDPAKWRCEVMVATGTMTVNGTTIPFRFDRVTHAEGYLPDGTESQVFGAFRAANLEVPGRQSGNGHGPKLWLRPHLVTPPDFFSQDGAMSLTLELSGPRLGDHCSIGTADAPVAIAAARVAGTTQWLSQDPPIITFDVQDSTLTVPGAKGCGRSTHDIDRRFGLPSPTGANRLEGTAYYSFKTYDKL</sequence>
<protein>
    <recommendedName>
        <fullName evidence="4">Secreted protein</fullName>
    </recommendedName>
</protein>
<comment type="caution">
    <text evidence="2">The sequence shown here is derived from an EMBL/GenBank/DDBJ whole genome shotgun (WGS) entry which is preliminary data.</text>
</comment>
<proteinExistence type="predicted"/>
<keyword evidence="3" id="KW-1185">Reference proteome</keyword>
<gene>
    <name evidence="2" type="ORF">GCM10009839_17320</name>
</gene>